<dbReference type="InterPro" id="IPR007588">
    <property type="entry name" value="Znf_FLYWCH"/>
</dbReference>
<dbReference type="AlphaFoldDB" id="A0A158P4X1"/>
<dbReference type="Gene3D" id="2.20.25.240">
    <property type="match status" value="1"/>
</dbReference>
<reference evidence="5" key="2">
    <citation type="submission" date="2016-04" db="UniProtKB">
        <authorList>
            <consortium name="EnsemblMetazoa"/>
        </authorList>
    </citation>
    <scope>IDENTIFICATION</scope>
</reference>
<evidence type="ECO:0000256" key="1">
    <source>
        <dbReference type="ARBA" id="ARBA00022723"/>
    </source>
</evidence>
<keyword evidence="2" id="KW-0863">Zinc-finger</keyword>
<evidence type="ECO:0000256" key="3">
    <source>
        <dbReference type="ARBA" id="ARBA00022833"/>
    </source>
</evidence>
<sequence length="385" mass="44814">MEYKFIKSSRGAKLLVFHNYVYRKRNRYGNSTYWTCIVNGCKGKVTMEDDLIVNQIDHCHEPDLDAIISREQKNYVKELAGGDNYPKLKRTYNEANHLTLQSSCFETEQVASSLRTFSSIKNTISRARSARYPALPIFRSMLEISDSLSCNSSGEKFFRFNGGNDDKILVFATDNFLKLLAQSDHVYCDGTFKSFDTMISTQVYMRLLRIVQDLCSEIGLIWNPSKFTTDFELAAMKAIKTIFLILKESDTNSVLVTVKRISALPFLKLTDLESCMNRIRIEAPQDQDMIEFINYFESTYFCYDSRFPPETWNHYNDHDPRTNNHVEGWHFALNRSVGRYHANIWFYIELSNKNNYEVSLLMSSFGAIDNKKKCKYVKLDERLKI</sequence>
<keyword evidence="6" id="KW-1185">Reference proteome</keyword>
<evidence type="ECO:0000259" key="4">
    <source>
        <dbReference type="Pfam" id="PF04500"/>
    </source>
</evidence>
<accession>A0A158P4X1</accession>
<keyword evidence="3" id="KW-0862">Zinc</keyword>
<dbReference type="GO" id="GO:0008270">
    <property type="term" value="F:zinc ion binding"/>
    <property type="evidence" value="ECO:0007669"/>
    <property type="project" value="UniProtKB-KW"/>
</dbReference>
<evidence type="ECO:0000313" key="6">
    <source>
        <dbReference type="Proteomes" id="UP000015104"/>
    </source>
</evidence>
<dbReference type="EMBL" id="CAEY01002025">
    <property type="status" value="NOT_ANNOTATED_CDS"/>
    <property type="molecule type" value="Genomic_DNA"/>
</dbReference>
<evidence type="ECO:0000256" key="2">
    <source>
        <dbReference type="ARBA" id="ARBA00022771"/>
    </source>
</evidence>
<proteinExistence type="predicted"/>
<evidence type="ECO:0000313" key="5">
    <source>
        <dbReference type="EnsemblMetazoa" id="tetur09g07430.1"/>
    </source>
</evidence>
<protein>
    <recommendedName>
        <fullName evidence="4">FLYWCH-type domain-containing protein</fullName>
    </recommendedName>
</protein>
<organism evidence="5 6">
    <name type="scientific">Tetranychus urticae</name>
    <name type="common">Two-spotted spider mite</name>
    <dbReference type="NCBI Taxonomy" id="32264"/>
    <lineage>
        <taxon>Eukaryota</taxon>
        <taxon>Metazoa</taxon>
        <taxon>Ecdysozoa</taxon>
        <taxon>Arthropoda</taxon>
        <taxon>Chelicerata</taxon>
        <taxon>Arachnida</taxon>
        <taxon>Acari</taxon>
        <taxon>Acariformes</taxon>
        <taxon>Trombidiformes</taxon>
        <taxon>Prostigmata</taxon>
        <taxon>Eleutherengona</taxon>
        <taxon>Raphignathae</taxon>
        <taxon>Tetranychoidea</taxon>
        <taxon>Tetranychidae</taxon>
        <taxon>Tetranychus</taxon>
    </lineage>
</organism>
<dbReference type="Pfam" id="PF04500">
    <property type="entry name" value="FLYWCH"/>
    <property type="match status" value="1"/>
</dbReference>
<reference evidence="6" key="1">
    <citation type="submission" date="2011-08" db="EMBL/GenBank/DDBJ databases">
        <authorList>
            <person name="Rombauts S."/>
        </authorList>
    </citation>
    <scope>NUCLEOTIDE SEQUENCE</scope>
    <source>
        <strain evidence="6">London</strain>
    </source>
</reference>
<feature type="domain" description="FLYWCH-type" evidence="4">
    <location>
        <begin position="5"/>
        <end position="60"/>
    </location>
</feature>
<dbReference type="EnsemblMetazoa" id="tetur09g07430.1">
    <property type="protein sequence ID" value="tetur09g07430.1"/>
    <property type="gene ID" value="tetur09g07430"/>
</dbReference>
<name>A0A158P4X1_TETUR</name>
<keyword evidence="1" id="KW-0479">Metal-binding</keyword>
<dbReference type="Proteomes" id="UP000015104">
    <property type="component" value="Unassembled WGS sequence"/>
</dbReference>